<protein>
    <recommendedName>
        <fullName evidence="4">DUF4349 domain-containing protein</fullName>
    </recommendedName>
</protein>
<dbReference type="RefSeq" id="WP_345488430.1">
    <property type="nucleotide sequence ID" value="NZ_BAABHY010000001.1"/>
</dbReference>
<reference evidence="3" key="1">
    <citation type="journal article" date="2019" name="Int. J. Syst. Evol. Microbiol.">
        <title>The Global Catalogue of Microorganisms (GCM) 10K type strain sequencing project: providing services to taxonomists for standard genome sequencing and annotation.</title>
        <authorList>
            <consortium name="The Broad Institute Genomics Platform"/>
            <consortium name="The Broad Institute Genome Sequencing Center for Infectious Disease"/>
            <person name="Wu L."/>
            <person name="Ma J."/>
        </authorList>
    </citation>
    <scope>NUCLEOTIDE SEQUENCE [LARGE SCALE GENOMIC DNA]</scope>
    <source>
        <strain evidence="3">JCM 18050</strain>
    </source>
</reference>
<evidence type="ECO:0000256" key="1">
    <source>
        <dbReference type="SAM" id="Phobius"/>
    </source>
</evidence>
<sequence length="255" mass="29340">MADYYGLFTQYINVFAIIWSGIKTGLLSFIVALIVLVLFKKWVLVRRRYPALRYLAISYYFLIPLVCFGFGLVYGLITTSRDQIIDKLPLYQSTAQSFAEQNFDFNLKIDVYGNKSLDEAMNDAVNDIEYIILSEIELAKQNHQVVHQFILTVIESPVGLKLIKSNLKDKVASGVGLNRQLMDEVFEIKLSQLFTGDTIIKIMGFYVTQIANGFLIPLVIIWLILMLLPVIEIIFACRYNKKYQAFIRQTDKFSQ</sequence>
<keyword evidence="1" id="KW-0472">Membrane</keyword>
<evidence type="ECO:0000313" key="3">
    <source>
        <dbReference type="Proteomes" id="UP001500171"/>
    </source>
</evidence>
<keyword evidence="3" id="KW-1185">Reference proteome</keyword>
<accession>A0ABP9N047</accession>
<evidence type="ECO:0000313" key="2">
    <source>
        <dbReference type="EMBL" id="GAA5105742.1"/>
    </source>
</evidence>
<dbReference type="EMBL" id="BAABHY010000001">
    <property type="protein sequence ID" value="GAA5105742.1"/>
    <property type="molecule type" value="Genomic_DNA"/>
</dbReference>
<gene>
    <name evidence="2" type="ORF">GCM10023211_04810</name>
</gene>
<keyword evidence="1" id="KW-1133">Transmembrane helix</keyword>
<proteinExistence type="predicted"/>
<feature type="transmembrane region" description="Helical" evidence="1">
    <location>
        <begin position="214"/>
        <end position="237"/>
    </location>
</feature>
<dbReference type="Proteomes" id="UP001500171">
    <property type="component" value="Unassembled WGS sequence"/>
</dbReference>
<feature type="transmembrane region" description="Helical" evidence="1">
    <location>
        <begin position="51"/>
        <end position="77"/>
    </location>
</feature>
<keyword evidence="1" id="KW-0812">Transmembrane</keyword>
<evidence type="ECO:0008006" key="4">
    <source>
        <dbReference type="Google" id="ProtNLM"/>
    </source>
</evidence>
<feature type="transmembrane region" description="Helical" evidence="1">
    <location>
        <begin position="12"/>
        <end position="39"/>
    </location>
</feature>
<comment type="caution">
    <text evidence="2">The sequence shown here is derived from an EMBL/GenBank/DDBJ whole genome shotgun (WGS) entry which is preliminary data.</text>
</comment>
<name>A0ABP9N047_9GAMM</name>
<organism evidence="2 3">
    <name type="scientific">Orbus sasakiae</name>
    <dbReference type="NCBI Taxonomy" id="1078475"/>
    <lineage>
        <taxon>Bacteria</taxon>
        <taxon>Pseudomonadati</taxon>
        <taxon>Pseudomonadota</taxon>
        <taxon>Gammaproteobacteria</taxon>
        <taxon>Orbales</taxon>
        <taxon>Orbaceae</taxon>
        <taxon>Orbus</taxon>
    </lineage>
</organism>